<feature type="transmembrane region" description="Helical" evidence="5">
    <location>
        <begin position="6"/>
        <end position="26"/>
    </location>
</feature>
<keyword evidence="5" id="KW-1278">Translocase</keyword>
<feature type="transmembrane region" description="Helical" evidence="5">
    <location>
        <begin position="294"/>
        <end position="315"/>
    </location>
</feature>
<feature type="transmembrane region" description="Helical" evidence="5">
    <location>
        <begin position="321"/>
        <end position="340"/>
    </location>
</feature>
<sequence>MNLAPILPELILTVGAIVLMMVAAFMGRRGSALCSWASVALLLGASVTLLGEPQSAGALFGGLIQADGFGAFGKLVIYLCAAVAIVMAHNWFERDFEHAAEYPVLILLSAIGMSVMVSATSLISLYVGLELQSLSAYVLAAYRRTDDRSAEAGLKYFVLGGLASGILLYGISLLYGFTGTTQFEGVAAAFAREGTQSIGLLFGLVFLLAGLAFKISAVPFHMWTPDVYEGAPTPVTAFFASAPKVAAVLLSVRVCLDALAPAIDAWRQIMIFAALASILLGAVAAYGQTNIKRLLAYSSINNVGFALIGLVAGGVAGASAVLFYMAVYVVMTLGAFLCVLRMKDEKGESIEGIDSLSGLSQTRPGLALALATFMLSLAGIPPLFGFWPKLMVFNAAVAEGLYPLAVAGILGTVVGAFYYLKIVKVMYFDAPGRPLSKPGSAVESGLIVIAALIVSPLGYLLIRPLGQLTNNAAGSLF</sequence>
<dbReference type="NCBIfam" id="TIGR01770">
    <property type="entry name" value="NDH_I_N"/>
    <property type="match status" value="1"/>
</dbReference>
<keyword evidence="2 5" id="KW-0812">Transmembrane</keyword>
<feature type="transmembrane region" description="Helical" evidence="5">
    <location>
        <begin position="441"/>
        <end position="462"/>
    </location>
</feature>
<gene>
    <name evidence="5 8" type="primary">nuoN</name>
    <name evidence="8" type="ORF">LVY65_02550</name>
</gene>
<comment type="subcellular location">
    <subcellularLocation>
        <location evidence="5">Cell membrane</location>
        <topology evidence="5">Multi-pass membrane protein</topology>
    </subcellularLocation>
    <subcellularLocation>
        <location evidence="1">Endomembrane system</location>
        <topology evidence="1">Multi-pass membrane protein</topology>
    </subcellularLocation>
    <subcellularLocation>
        <location evidence="6">Membrane</location>
        <topology evidence="6">Multi-pass membrane protein</topology>
    </subcellularLocation>
</comment>
<comment type="similarity">
    <text evidence="5">Belongs to the complex I subunit 2 family.</text>
</comment>
<dbReference type="GO" id="GO:0050136">
    <property type="term" value="F:NADH dehydrogenase (quinone) (non-electrogenic) activity"/>
    <property type="evidence" value="ECO:0007669"/>
    <property type="project" value="UniProtKB-UniRule"/>
</dbReference>
<reference evidence="8" key="1">
    <citation type="submission" date="2022-01" db="EMBL/GenBank/DDBJ databases">
        <authorList>
            <person name="Jo J.-H."/>
            <person name="Im W.-T."/>
        </authorList>
    </citation>
    <scope>NUCLEOTIDE SEQUENCE</scope>
    <source>
        <strain evidence="8">G124</strain>
    </source>
</reference>
<feature type="transmembrane region" description="Helical" evidence="5">
    <location>
        <begin position="104"/>
        <end position="129"/>
    </location>
</feature>
<evidence type="ECO:0000259" key="7">
    <source>
        <dbReference type="Pfam" id="PF00361"/>
    </source>
</evidence>
<dbReference type="Pfam" id="PF00361">
    <property type="entry name" value="Proton_antipo_M"/>
    <property type="match status" value="1"/>
</dbReference>
<evidence type="ECO:0000256" key="5">
    <source>
        <dbReference type="HAMAP-Rule" id="MF_00445"/>
    </source>
</evidence>
<feature type="transmembrane region" description="Helical" evidence="5">
    <location>
        <begin position="33"/>
        <end position="51"/>
    </location>
</feature>
<evidence type="ECO:0000313" key="8">
    <source>
        <dbReference type="EMBL" id="MCF2513949.1"/>
    </source>
</evidence>
<feature type="transmembrane region" description="Helical" evidence="5">
    <location>
        <begin position="71"/>
        <end position="92"/>
    </location>
</feature>
<dbReference type="RefSeq" id="WP_235066437.1">
    <property type="nucleotide sequence ID" value="NZ_JAKFGM010000001.1"/>
</dbReference>
<keyword evidence="4 5" id="KW-0472">Membrane</keyword>
<evidence type="ECO:0000256" key="2">
    <source>
        <dbReference type="ARBA" id="ARBA00022692"/>
    </source>
</evidence>
<keyword evidence="5" id="KW-1003">Cell membrane</keyword>
<evidence type="ECO:0000256" key="4">
    <source>
        <dbReference type="ARBA" id="ARBA00023136"/>
    </source>
</evidence>
<feature type="transmembrane region" description="Helical" evidence="5">
    <location>
        <begin position="366"/>
        <end position="388"/>
    </location>
</feature>
<evidence type="ECO:0000313" key="9">
    <source>
        <dbReference type="Proteomes" id="UP001139410"/>
    </source>
</evidence>
<dbReference type="GO" id="GO:0048038">
    <property type="term" value="F:quinone binding"/>
    <property type="evidence" value="ECO:0007669"/>
    <property type="project" value="UniProtKB-KW"/>
</dbReference>
<keyword evidence="8" id="KW-0560">Oxidoreductase</keyword>
<keyword evidence="9" id="KW-1185">Reference proteome</keyword>
<evidence type="ECO:0000256" key="3">
    <source>
        <dbReference type="ARBA" id="ARBA00022989"/>
    </source>
</evidence>
<feature type="domain" description="NADH:quinone oxidoreductase/Mrp antiporter transmembrane" evidence="7">
    <location>
        <begin position="119"/>
        <end position="414"/>
    </location>
</feature>
<protein>
    <recommendedName>
        <fullName evidence="5">NADH-quinone oxidoreductase subunit N</fullName>
        <ecNumber evidence="5">7.1.1.-</ecNumber>
    </recommendedName>
    <alternativeName>
        <fullName evidence="5">NADH dehydrogenase I subunit N</fullName>
    </alternativeName>
    <alternativeName>
        <fullName evidence="5">NDH-1 subunit N</fullName>
    </alternativeName>
</protein>
<dbReference type="Proteomes" id="UP001139410">
    <property type="component" value="Unassembled WGS sequence"/>
</dbReference>
<dbReference type="GO" id="GO:0005886">
    <property type="term" value="C:plasma membrane"/>
    <property type="evidence" value="ECO:0007669"/>
    <property type="project" value="UniProtKB-SubCell"/>
</dbReference>
<dbReference type="GO" id="GO:0042773">
    <property type="term" value="P:ATP synthesis coupled electron transport"/>
    <property type="evidence" value="ECO:0007669"/>
    <property type="project" value="InterPro"/>
</dbReference>
<dbReference type="EMBL" id="JAKFGM010000001">
    <property type="protein sequence ID" value="MCF2513949.1"/>
    <property type="molecule type" value="Genomic_DNA"/>
</dbReference>
<comment type="function">
    <text evidence="5">NDH-1 shuttles electrons from NADH, via FMN and iron-sulfur (Fe-S) centers, to quinones in the respiratory chain. The immediate electron acceptor for the enzyme in this species is believed to be ubiquinone. Couples the redox reaction to proton translocation (for every two electrons transferred, four hydrogen ions are translocated across the cytoplasmic membrane), and thus conserves the redox energy in a proton gradient.</text>
</comment>
<keyword evidence="5" id="KW-0813">Transport</keyword>
<comment type="catalytic activity">
    <reaction evidence="5">
        <text>a quinone + NADH + 5 H(+)(in) = a quinol + NAD(+) + 4 H(+)(out)</text>
        <dbReference type="Rhea" id="RHEA:57888"/>
        <dbReference type="ChEBI" id="CHEBI:15378"/>
        <dbReference type="ChEBI" id="CHEBI:24646"/>
        <dbReference type="ChEBI" id="CHEBI:57540"/>
        <dbReference type="ChEBI" id="CHEBI:57945"/>
        <dbReference type="ChEBI" id="CHEBI:132124"/>
    </reaction>
</comment>
<feature type="transmembrane region" description="Helical" evidence="5">
    <location>
        <begin position="269"/>
        <end position="287"/>
    </location>
</feature>
<dbReference type="AlphaFoldDB" id="A0A9X1QM75"/>
<dbReference type="PANTHER" id="PTHR22773">
    <property type="entry name" value="NADH DEHYDROGENASE"/>
    <property type="match status" value="1"/>
</dbReference>
<comment type="subunit">
    <text evidence="5">NDH-1 is composed of 14 different subunits. Subunits NuoA, H, J, K, L, M, N constitute the membrane sector of the complex.</text>
</comment>
<keyword evidence="3 5" id="KW-1133">Transmembrane helix</keyword>
<dbReference type="HAMAP" id="MF_00445">
    <property type="entry name" value="NDH1_NuoN_1"/>
    <property type="match status" value="1"/>
</dbReference>
<keyword evidence="5" id="KW-0830">Ubiquinone</keyword>
<accession>A0A9X1QM75</accession>
<feature type="transmembrane region" description="Helical" evidence="5">
    <location>
        <begin position="156"/>
        <end position="177"/>
    </location>
</feature>
<feature type="transmembrane region" description="Helical" evidence="5">
    <location>
        <begin position="400"/>
        <end position="420"/>
    </location>
</feature>
<organism evidence="8 9">
    <name type="scientific">Sphingomonas cremea</name>
    <dbReference type="NCBI Taxonomy" id="2904799"/>
    <lineage>
        <taxon>Bacteria</taxon>
        <taxon>Pseudomonadati</taxon>
        <taxon>Pseudomonadota</taxon>
        <taxon>Alphaproteobacteria</taxon>
        <taxon>Sphingomonadales</taxon>
        <taxon>Sphingomonadaceae</taxon>
        <taxon>Sphingomonas</taxon>
    </lineage>
</organism>
<dbReference type="InterPro" id="IPR001750">
    <property type="entry name" value="ND/Mrp_TM"/>
</dbReference>
<keyword evidence="5" id="KW-0520">NAD</keyword>
<dbReference type="GO" id="GO:0008137">
    <property type="term" value="F:NADH dehydrogenase (ubiquinone) activity"/>
    <property type="evidence" value="ECO:0007669"/>
    <property type="project" value="InterPro"/>
</dbReference>
<dbReference type="InterPro" id="IPR010096">
    <property type="entry name" value="NADH-Q_OxRdtase_suN/2"/>
</dbReference>
<comment type="caution">
    <text evidence="8">The sequence shown here is derived from an EMBL/GenBank/DDBJ whole genome shotgun (WGS) entry which is preliminary data.</text>
</comment>
<proteinExistence type="inferred from homology"/>
<dbReference type="EC" id="7.1.1.-" evidence="5"/>
<keyword evidence="5" id="KW-0874">Quinone</keyword>
<dbReference type="NCBIfam" id="NF004440">
    <property type="entry name" value="PRK05777.1-3"/>
    <property type="match status" value="1"/>
</dbReference>
<evidence type="ECO:0000256" key="6">
    <source>
        <dbReference type="RuleBase" id="RU000320"/>
    </source>
</evidence>
<dbReference type="GO" id="GO:0012505">
    <property type="term" value="C:endomembrane system"/>
    <property type="evidence" value="ECO:0007669"/>
    <property type="project" value="UniProtKB-SubCell"/>
</dbReference>
<name>A0A9X1QM75_9SPHN</name>
<feature type="transmembrane region" description="Helical" evidence="5">
    <location>
        <begin position="198"/>
        <end position="217"/>
    </location>
</feature>
<evidence type="ECO:0000256" key="1">
    <source>
        <dbReference type="ARBA" id="ARBA00004127"/>
    </source>
</evidence>